<dbReference type="InterPro" id="IPR012881">
    <property type="entry name" value="DUF1685"/>
</dbReference>
<dbReference type="PANTHER" id="PTHR31865">
    <property type="entry name" value="OSJNBA0071G03.3 PROTEIN"/>
    <property type="match status" value="1"/>
</dbReference>
<feature type="region of interest" description="Disordered" evidence="1">
    <location>
        <begin position="95"/>
        <end position="123"/>
    </location>
</feature>
<gene>
    <name evidence="2" type="ORF">E3N88_27899</name>
</gene>
<dbReference type="EMBL" id="SZYD01000014">
    <property type="protein sequence ID" value="KAD4179308.1"/>
    <property type="molecule type" value="Genomic_DNA"/>
</dbReference>
<dbReference type="PANTHER" id="PTHR31865:SF70">
    <property type="match status" value="1"/>
</dbReference>
<comment type="caution">
    <text evidence="2">The sequence shown here is derived from an EMBL/GenBank/DDBJ whole genome shotgun (WGS) entry which is preliminary data.</text>
</comment>
<organism evidence="2 3">
    <name type="scientific">Mikania micrantha</name>
    <name type="common">bitter vine</name>
    <dbReference type="NCBI Taxonomy" id="192012"/>
    <lineage>
        <taxon>Eukaryota</taxon>
        <taxon>Viridiplantae</taxon>
        <taxon>Streptophyta</taxon>
        <taxon>Embryophyta</taxon>
        <taxon>Tracheophyta</taxon>
        <taxon>Spermatophyta</taxon>
        <taxon>Magnoliopsida</taxon>
        <taxon>eudicotyledons</taxon>
        <taxon>Gunneridae</taxon>
        <taxon>Pentapetalae</taxon>
        <taxon>asterids</taxon>
        <taxon>campanulids</taxon>
        <taxon>Asterales</taxon>
        <taxon>Asteraceae</taxon>
        <taxon>Asteroideae</taxon>
        <taxon>Heliantheae alliance</taxon>
        <taxon>Eupatorieae</taxon>
        <taxon>Mikania</taxon>
    </lineage>
</organism>
<proteinExistence type="predicted"/>
<protein>
    <submittedName>
        <fullName evidence="2">Uncharacterized protein</fullName>
    </submittedName>
</protein>
<dbReference type="AlphaFoldDB" id="A0A5N6MY21"/>
<reference evidence="2 3" key="1">
    <citation type="submission" date="2019-05" db="EMBL/GenBank/DDBJ databases">
        <title>Mikania micrantha, genome provides insights into the molecular mechanism of rapid growth.</title>
        <authorList>
            <person name="Liu B."/>
        </authorList>
    </citation>
    <scope>NUCLEOTIDE SEQUENCE [LARGE SCALE GENOMIC DNA]</scope>
    <source>
        <strain evidence="2">NLD-2019</strain>
        <tissue evidence="2">Leaf</tissue>
    </source>
</reference>
<name>A0A5N6MY21_9ASTR</name>
<evidence type="ECO:0000313" key="2">
    <source>
        <dbReference type="EMBL" id="KAD4179308.1"/>
    </source>
</evidence>
<feature type="compositionally biased region" description="Low complexity" evidence="1">
    <location>
        <begin position="98"/>
        <end position="114"/>
    </location>
</feature>
<dbReference type="Proteomes" id="UP000326396">
    <property type="component" value="Linkage Group LG4"/>
</dbReference>
<keyword evidence="3" id="KW-1185">Reference proteome</keyword>
<evidence type="ECO:0000313" key="3">
    <source>
        <dbReference type="Proteomes" id="UP000326396"/>
    </source>
</evidence>
<dbReference type="OrthoDB" id="641808at2759"/>
<dbReference type="Pfam" id="PF07939">
    <property type="entry name" value="DUF1685"/>
    <property type="match status" value="1"/>
</dbReference>
<sequence length="152" mass="17450">MALFKNRSWSPDIHRDKEWERLKLNQRRRNLHCRSITLDTASELDVTDDDITELKACFELGFGLDPSNELDPRLKQAFPALELYAAVNRQFNHRHLSRSSSMESDSSSSSSAPSNLVVDPNDDPKRVKMRLKQWAQVVACSIHESCTHPTKE</sequence>
<accession>A0A5N6MY21</accession>
<evidence type="ECO:0000256" key="1">
    <source>
        <dbReference type="SAM" id="MobiDB-lite"/>
    </source>
</evidence>